<name>A0ABW0MTR8_9BURK</name>
<dbReference type="EMBL" id="JBHSMR010000013">
    <property type="protein sequence ID" value="MFC5480427.1"/>
    <property type="molecule type" value="Genomic_DNA"/>
</dbReference>
<organism evidence="1 2">
    <name type="scientific">Massilia suwonensis</name>
    <dbReference type="NCBI Taxonomy" id="648895"/>
    <lineage>
        <taxon>Bacteria</taxon>
        <taxon>Pseudomonadati</taxon>
        <taxon>Pseudomonadota</taxon>
        <taxon>Betaproteobacteria</taxon>
        <taxon>Burkholderiales</taxon>
        <taxon>Oxalobacteraceae</taxon>
        <taxon>Telluria group</taxon>
        <taxon>Massilia</taxon>
    </lineage>
</organism>
<dbReference type="PANTHER" id="PTHR21174">
    <property type="match status" value="1"/>
</dbReference>
<proteinExistence type="predicted"/>
<dbReference type="PANTHER" id="PTHR21174:SF0">
    <property type="entry name" value="HD PHOSPHOHYDROLASE FAMILY PROTEIN-RELATED"/>
    <property type="match status" value="1"/>
</dbReference>
<dbReference type="RefSeq" id="WP_379760171.1">
    <property type="nucleotide sequence ID" value="NZ_JBHSMR010000013.1"/>
</dbReference>
<dbReference type="InterPro" id="IPR009218">
    <property type="entry name" value="HD_phosphohydro"/>
</dbReference>
<sequence>MIDFKQRWIRDWTSLGLTGDLDLLDRLLTSYAEPQRHYHTLQHLAECLDLFGQVAHLARHPGEAALALWFHDAVYIPLAHDNEARSAAWAGEALYAAGADQEVIARTQALIMATAHHQGEGGDARLVIDVDLAILGAEPTRFAEYEEQVRAEYATVPFELYRQKRGELLARFLERPAIYGTAELHARLEKRARMNLGRAIGLPA</sequence>
<dbReference type="PIRSF" id="PIRSF035170">
    <property type="entry name" value="HD_phosphohydro"/>
    <property type="match status" value="1"/>
</dbReference>
<keyword evidence="1" id="KW-0675">Receptor</keyword>
<evidence type="ECO:0000313" key="2">
    <source>
        <dbReference type="Proteomes" id="UP001596101"/>
    </source>
</evidence>
<keyword evidence="2" id="KW-1185">Reference proteome</keyword>
<evidence type="ECO:0000313" key="1">
    <source>
        <dbReference type="EMBL" id="MFC5480427.1"/>
    </source>
</evidence>
<gene>
    <name evidence="1" type="ORF">ACFPQ5_19675</name>
</gene>
<comment type="caution">
    <text evidence="1">The sequence shown here is derived from an EMBL/GenBank/DDBJ whole genome shotgun (WGS) entry which is preliminary data.</text>
</comment>
<accession>A0ABW0MTR8</accession>
<dbReference type="SUPFAM" id="SSF109604">
    <property type="entry name" value="HD-domain/PDEase-like"/>
    <property type="match status" value="1"/>
</dbReference>
<dbReference type="Proteomes" id="UP001596101">
    <property type="component" value="Unassembled WGS sequence"/>
</dbReference>
<protein>
    <submittedName>
        <fullName evidence="1">N-methyl-D-aspartate receptor NMDAR2C subunit</fullName>
    </submittedName>
</protein>
<reference evidence="2" key="1">
    <citation type="journal article" date="2019" name="Int. J. Syst. Evol. Microbiol.">
        <title>The Global Catalogue of Microorganisms (GCM) 10K type strain sequencing project: providing services to taxonomists for standard genome sequencing and annotation.</title>
        <authorList>
            <consortium name="The Broad Institute Genomics Platform"/>
            <consortium name="The Broad Institute Genome Sequencing Center for Infectious Disease"/>
            <person name="Wu L."/>
            <person name="Ma J."/>
        </authorList>
    </citation>
    <scope>NUCLEOTIDE SEQUENCE [LARGE SCALE GENOMIC DNA]</scope>
    <source>
        <strain evidence="2">CCUG 43111</strain>
    </source>
</reference>